<dbReference type="WBParaSite" id="PS1159_v2.g6652.t1">
    <property type="protein sequence ID" value="PS1159_v2.g6652.t1"/>
    <property type="gene ID" value="PS1159_v2.g6652"/>
</dbReference>
<accession>A0AC35GMB5</accession>
<name>A0AC35GMB5_9BILA</name>
<dbReference type="Proteomes" id="UP000887580">
    <property type="component" value="Unplaced"/>
</dbReference>
<reference evidence="2" key="1">
    <citation type="submission" date="2022-11" db="UniProtKB">
        <authorList>
            <consortium name="WormBaseParasite"/>
        </authorList>
    </citation>
    <scope>IDENTIFICATION</scope>
</reference>
<protein>
    <submittedName>
        <fullName evidence="2">DNA polymerase epsilon catalytic subunit</fullName>
    </submittedName>
</protein>
<proteinExistence type="predicted"/>
<organism evidence="1 2">
    <name type="scientific">Panagrolaimus sp. PS1159</name>
    <dbReference type="NCBI Taxonomy" id="55785"/>
    <lineage>
        <taxon>Eukaryota</taxon>
        <taxon>Metazoa</taxon>
        <taxon>Ecdysozoa</taxon>
        <taxon>Nematoda</taxon>
        <taxon>Chromadorea</taxon>
        <taxon>Rhabditida</taxon>
        <taxon>Tylenchina</taxon>
        <taxon>Panagrolaimomorpha</taxon>
        <taxon>Panagrolaimoidea</taxon>
        <taxon>Panagrolaimidae</taxon>
        <taxon>Panagrolaimus</taxon>
    </lineage>
</organism>
<evidence type="ECO:0000313" key="1">
    <source>
        <dbReference type="Proteomes" id="UP000887580"/>
    </source>
</evidence>
<evidence type="ECO:0000313" key="2">
    <source>
        <dbReference type="WBParaSite" id="PS1159_v2.g6652.t1"/>
    </source>
</evidence>
<sequence length="2212" mass="253967">MDGEVEKDDLIVQDKDTSSNTDQRLQIIREKDITDTKFGYSRYTETDSVNAWLVNVQPSEIFDGPTKTVLAACDFYFLGENGNRFKVAYPFRPYLYLGTVNGFEFQVAAYLTRKYPLAKVEHVEKENLDLKNHLSGIKSKFLFVSFPSTVEMAAFKKDLFPQIRKNQERMKTASDYTSMLAQHLGAFRSDKEGDVYEYIIDIREYDLPYHMRVCIDEKIFVGLWYSVCGRDTATQQPSIKRNFDIIDPPDTIVCAFDIETTKLPLKFPDSAIDQIMMISYMIDGRGYLIINREIVSEDVDDFEYTPRPEFRGEFRVFNEKDEKGLLKKFFEHILKVKPHIMVTYNGDFFDWPFVEARATFHGIDMTKEIGFAKDNQDEYKHINCIHMDAFRWVKRDSYLPVGSQNLKATTKAKLRYDPVELDPELMLEMAKHKPQTLASYSVSDAVSTYYLYMKYVHPFIFALCTIIPLGPDDVLRKGSGTLCEALLMVEAFHKSIIFPNKQIAETHEMTKDGHLLISETYVGGHVEALESGVFRADIPCKFRMDADTLEQLKNEVKETLIHSLIHEMEIDISTLEDLDDVVLQIQDKLDVLIQAPIRNENPKIYHLDVGAMYPNIILTNRLQPPAVIQEEDCLACVYNTPDAKCKREMNWVWRGELIPAKRGEYERIVQQLEQERFGKPPKPFHSLPKEQRLAIEKKRVQDYCRKVYGKLHLTRIEEKTSLICERENGFYVNTVRTFRDRRYDYKAMLKKAKNDLALIPSDDVSAIKSGQARVVLYESLQIAHKCILNSFYGYVMRKGSRWFSMEMAGIVCHTGANIITEARQLVERIGRPLELDTDGIWCLLPGSFPENFSIKTKSGKSITISYPGAMLNAIVKDKFTNDQYHTIKDDGTYEISSENSIFFEVDGPYLAMILPASKEEGKKLKKRYAVFNFDGSLAELKGFEVKRRGELNIIKEFQKDVFKAFLGGHDLQSAYESVAKVADNWLDVLHTKGGNLRTDELFDLIAENRSMSRKLEDYGTQKSTSITTAKRLAEFLGPDMVKNAGLACRFLISHLPPFTPVTDRTIPLAIFQAEPKVTSHYLRKWTLSDKISPDNINIRELIDWQYYLERLGSCIQKIVTIPAALQGISNPVPRVPHPDWLENLKRRKIEMAAQPKITDIFKKIAPTTPKSTRSQKTTPLRKRPMPAIFEDDRRVNLDDEIMEIDEDGNPIKKKRVDDDSTDLPVTPSRLTGWIKRKKDTVTSTPTSSTQSQQQSGGGELPLRKTWAKDGFYEWLGYMKKKWSRMRSDRKAHKRSLLHSASKGSSSTPRAGMTNLDQMLAYNRQRIQSEFWHIIQINETKTPGVFDVFALVDGNMRRFMLNVPRIIYINDVNERPPAKNARRVQKILPKMQQCHNLYEYTIDETELAANISEFNKQLCAGNIIGIYETEIPLLFRALVQMGATCRVKSIANTYRLEQFERLLGSDVSYADIENFRTIFFYEYSQGSRTIMGLISPKTKQGFIFIVNKARIDLYNLATVYTNEFNKFIDKRGPDVFPFDCENIDMETIQTTSIKDAIKQITNIIKGIRINPAEPILLTTLCSRKPKEIFEMISLMKEFPHVQIRAPEPPNLMNELDWGNVMSKRVVKQFMNSFVYLNDYFVIAHYAGIPVGNLLEDSYSLALDIMYARTLQHHNHILWASKNHRPDFGGKEADDLRFYADWDNVSFKQHHGRVINQERFELKNCIAELEIGAVAVNALIQNVRIVEAEGASESIGFVNSSANAAIDKLVAKGMRPTATITDFDEAASVSDALRVLREVFHGLIKDIHVNEDFCADQLVIHMYRWMCDPKSLMYNPAIVSSVNILMRKLCLLLVTEVNRMGGSVIFCSFSRLVLSTGNSESTRSRLFISSLIESLSSKPIFAALQIAPLHLWNACLWIDQTNFAAIGFREEEKENDEIIADERIEIKFAMIEKLPEKCQKAFSQVITGYMMLIATKIRENISDEELENFCQETLSNELSPRLFQITERLIKIRHILNSEYRESHLADGDDDPNFDVAVEFVKAISKALSLDKMISEPIENLRSQLIQMLSTNLPTSALEWHPPSSVCVLENLFCGNCSRCIDLDLCSHLSDEKTGFRCTHCNALISKESIEELLLERLSKMVTAFTLQDKRCVQCKQLATRFLSRYCECSNRFELVIPKSEFLETLRTMKSIAKKHELSNVEFAVQWQLNCFTL</sequence>